<dbReference type="SUPFAM" id="SSF53639">
    <property type="entry name" value="AraD/HMP-PK domain-like"/>
    <property type="match status" value="1"/>
</dbReference>
<name>A0ABS8XMG2_9BURK</name>
<dbReference type="InterPro" id="IPR036409">
    <property type="entry name" value="Aldolase_II/adducin_N_sf"/>
</dbReference>
<dbReference type="RefSeq" id="WP_233394326.1">
    <property type="nucleotide sequence ID" value="NZ_JAJTWT010000011.1"/>
</dbReference>
<evidence type="ECO:0000313" key="2">
    <source>
        <dbReference type="Proteomes" id="UP001201463"/>
    </source>
</evidence>
<proteinExistence type="predicted"/>
<protein>
    <recommendedName>
        <fullName evidence="3">Ribulose-5-phosphate 4-epimerase/Fuculose-1-phosphate aldolase</fullName>
    </recommendedName>
</protein>
<dbReference type="Gene3D" id="3.40.225.10">
    <property type="entry name" value="Class II aldolase/adducin N-terminal domain"/>
    <property type="match status" value="1"/>
</dbReference>
<organism evidence="1 2">
    <name type="scientific">Pelomonas caseinilytica</name>
    <dbReference type="NCBI Taxonomy" id="2906763"/>
    <lineage>
        <taxon>Bacteria</taxon>
        <taxon>Pseudomonadati</taxon>
        <taxon>Pseudomonadota</taxon>
        <taxon>Betaproteobacteria</taxon>
        <taxon>Burkholderiales</taxon>
        <taxon>Sphaerotilaceae</taxon>
        <taxon>Roseateles</taxon>
    </lineage>
</organism>
<evidence type="ECO:0008006" key="3">
    <source>
        <dbReference type="Google" id="ProtNLM"/>
    </source>
</evidence>
<keyword evidence="2" id="KW-1185">Reference proteome</keyword>
<evidence type="ECO:0000313" key="1">
    <source>
        <dbReference type="EMBL" id="MCE4539804.1"/>
    </source>
</evidence>
<accession>A0ABS8XMG2</accession>
<dbReference type="EMBL" id="JAJTWT010000011">
    <property type="protein sequence ID" value="MCE4539804.1"/>
    <property type="molecule type" value="Genomic_DNA"/>
</dbReference>
<reference evidence="1 2" key="1">
    <citation type="submission" date="2021-12" db="EMBL/GenBank/DDBJ databases">
        <title>Genome seq of p7.</title>
        <authorList>
            <person name="Seo T."/>
        </authorList>
    </citation>
    <scope>NUCLEOTIDE SEQUENCE [LARGE SCALE GENOMIC DNA]</scope>
    <source>
        <strain evidence="1 2">P7</strain>
    </source>
</reference>
<gene>
    <name evidence="1" type="ORF">LXT12_21370</name>
</gene>
<comment type="caution">
    <text evidence="1">The sequence shown here is derived from an EMBL/GenBank/DDBJ whole genome shotgun (WGS) entry which is preliminary data.</text>
</comment>
<sequence length="208" mass="21976">MEQTLRQLWLQLRERLVAKQLLGGAEPALSLRIPGSDAMWFGGAQDDVPRRIAWRGTPEAGAALHAAVFAARNDVCALASGGGPFGLGLADFGGALPGVFDEQVRHLGRMAPPQAGHGLGQALAAGGNAVLVQGRPLVLGMTGARLALNAELFEKCAKACVLATAAGGKVRPLPWIVRYVANGRLMKDERRAARRVRQGLLPEETKGY</sequence>
<dbReference type="Proteomes" id="UP001201463">
    <property type="component" value="Unassembled WGS sequence"/>
</dbReference>